<dbReference type="PROSITE" id="PS00028">
    <property type="entry name" value="ZINC_FINGER_C2H2_1"/>
    <property type="match status" value="1"/>
</dbReference>
<organism evidence="3">
    <name type="scientific">Culex tarsalis</name>
    <name type="common">Encephalitis mosquito</name>
    <dbReference type="NCBI Taxonomy" id="7177"/>
    <lineage>
        <taxon>Eukaryota</taxon>
        <taxon>Metazoa</taxon>
        <taxon>Ecdysozoa</taxon>
        <taxon>Arthropoda</taxon>
        <taxon>Hexapoda</taxon>
        <taxon>Insecta</taxon>
        <taxon>Pterygota</taxon>
        <taxon>Neoptera</taxon>
        <taxon>Endopterygota</taxon>
        <taxon>Diptera</taxon>
        <taxon>Nematocera</taxon>
        <taxon>Culicoidea</taxon>
        <taxon>Culicidae</taxon>
        <taxon>Culicinae</taxon>
        <taxon>Culicini</taxon>
        <taxon>Culex</taxon>
        <taxon>Culex</taxon>
    </lineage>
</organism>
<name>A0A1Q3EWF0_CULTA</name>
<protein>
    <recommendedName>
        <fullName evidence="2">C2H2-type domain-containing protein</fullName>
    </recommendedName>
</protein>
<proteinExistence type="predicted"/>
<sequence>MYPKHYQKCCRLCLGTSKKQLEISAVPELPQMLWMLYKLEIKPSDKCSTRICIDCYYEAKVFCNWLRVHRKLEQQIVTNAAIFEEELNRQEAVPVQKVEIICKICRTTWKTMKLLKKHLIKHHQIPRVLLKSAQRVLVATEKEPVKCEICSAVFAEAKALFLHKTTVHKTCLIQSKPVLDRQPVRRMFRSRSTRAMEDYPVVEPEPSVRITRRSKSVSGPVDLLGPSQPPALRTRSKSQDLEKLLAEAVISTSAKKKEKSTKNEKHWHHSAVDSTPQKEVVELAAEPLRKSDSIRGQPRMRSLSTNKKEDKRQLRKRALSTVGL</sequence>
<dbReference type="InterPro" id="IPR036236">
    <property type="entry name" value="Znf_C2H2_sf"/>
</dbReference>
<evidence type="ECO:0000256" key="1">
    <source>
        <dbReference type="SAM" id="MobiDB-lite"/>
    </source>
</evidence>
<dbReference type="InterPro" id="IPR013087">
    <property type="entry name" value="Znf_C2H2_type"/>
</dbReference>
<feature type="region of interest" description="Disordered" evidence="1">
    <location>
        <begin position="253"/>
        <end position="324"/>
    </location>
</feature>
<accession>A0A1Q3EWF0</accession>
<dbReference type="Gene3D" id="3.30.160.60">
    <property type="entry name" value="Classic Zinc Finger"/>
    <property type="match status" value="1"/>
</dbReference>
<evidence type="ECO:0000313" key="3">
    <source>
        <dbReference type="EMBL" id="JAV19596.1"/>
    </source>
</evidence>
<feature type="domain" description="C2H2-type" evidence="2">
    <location>
        <begin position="147"/>
        <end position="168"/>
    </location>
</feature>
<feature type="compositionally biased region" description="Basic residues" evidence="1">
    <location>
        <begin position="254"/>
        <end position="269"/>
    </location>
</feature>
<reference evidence="3" key="1">
    <citation type="submission" date="2017-01" db="EMBL/GenBank/DDBJ databases">
        <title>A deep insight into the sialotranscriptome of adult male and female Cluex tarsalis mosquitoes.</title>
        <authorList>
            <person name="Ribeiro J.M."/>
            <person name="Moreira F."/>
            <person name="Bernard K.A."/>
            <person name="Calvo E."/>
        </authorList>
    </citation>
    <scope>NUCLEOTIDE SEQUENCE</scope>
    <source>
        <strain evidence="3">Kern County</strain>
        <tissue evidence="3">Salivary glands</tissue>
    </source>
</reference>
<evidence type="ECO:0000259" key="2">
    <source>
        <dbReference type="PROSITE" id="PS00028"/>
    </source>
</evidence>
<dbReference type="SUPFAM" id="SSF57716">
    <property type="entry name" value="Glucocorticoid receptor-like (DNA-binding domain)"/>
    <property type="match status" value="1"/>
</dbReference>
<dbReference type="SMART" id="SM00355">
    <property type="entry name" value="ZnF_C2H2"/>
    <property type="match status" value="2"/>
</dbReference>
<dbReference type="SUPFAM" id="SSF57667">
    <property type="entry name" value="beta-beta-alpha zinc fingers"/>
    <property type="match status" value="1"/>
</dbReference>
<dbReference type="AlphaFoldDB" id="A0A1Q3EWF0"/>
<dbReference type="EMBL" id="GFDL01015449">
    <property type="protein sequence ID" value="JAV19596.1"/>
    <property type="molecule type" value="Transcribed_RNA"/>
</dbReference>
<feature type="region of interest" description="Disordered" evidence="1">
    <location>
        <begin position="198"/>
        <end position="238"/>
    </location>
</feature>